<gene>
    <name evidence="2" type="ORF">ACH429_22975</name>
</gene>
<sequence>MALSVAQGFSTFLDGLVPLPSQRTAAARHRASVEKSIRNALPVTLFRETGSFAHGTGVRNHTDVDLLVSISRARPESSDTALSWVRTALRESFPNTIVRTSRPAVVVEFDHGNETWEVIPGFITSRGPKDISVYDIPGPSTGWIDSAPTAHLDYVSEVNAEPKISGGAKKLARLAKAWKYYNDVPISSFYLEMRAAKYLSGDSLFDPMVDMCLYLESLEEISLASMNDPKRASGRFDACSTAPKIEETLSKLSTAATRVRKALDASNRGDAESAFHYLGLLFGGNFPAR</sequence>
<evidence type="ECO:0000313" key="3">
    <source>
        <dbReference type="Proteomes" id="UP001611548"/>
    </source>
</evidence>
<protein>
    <submittedName>
        <fullName evidence="2">Nucleotidyltransferase</fullName>
    </submittedName>
</protein>
<evidence type="ECO:0000313" key="2">
    <source>
        <dbReference type="EMBL" id="MFI1966939.1"/>
    </source>
</evidence>
<comment type="caution">
    <text evidence="2">The sequence shown here is derived from an EMBL/GenBank/DDBJ whole genome shotgun (WGS) entry which is preliminary data.</text>
</comment>
<dbReference type="InterPro" id="IPR043519">
    <property type="entry name" value="NT_sf"/>
</dbReference>
<proteinExistence type="predicted"/>
<evidence type="ECO:0000256" key="1">
    <source>
        <dbReference type="ARBA" id="ARBA00023118"/>
    </source>
</evidence>
<dbReference type="SUPFAM" id="SSF81301">
    <property type="entry name" value="Nucleotidyltransferase"/>
    <property type="match status" value="1"/>
</dbReference>
<reference evidence="2 3" key="1">
    <citation type="submission" date="2024-10" db="EMBL/GenBank/DDBJ databases">
        <title>The Natural Products Discovery Center: Release of the First 8490 Sequenced Strains for Exploring Actinobacteria Biosynthetic Diversity.</title>
        <authorList>
            <person name="Kalkreuter E."/>
            <person name="Kautsar S.A."/>
            <person name="Yang D."/>
            <person name="Bader C.D."/>
            <person name="Teijaro C.N."/>
            <person name="Fluegel L."/>
            <person name="Davis C.M."/>
            <person name="Simpson J.R."/>
            <person name="Lauterbach L."/>
            <person name="Steele A.D."/>
            <person name="Gui C."/>
            <person name="Meng S."/>
            <person name="Li G."/>
            <person name="Viehrig K."/>
            <person name="Ye F."/>
            <person name="Su P."/>
            <person name="Kiefer A.F."/>
            <person name="Nichols A."/>
            <person name="Cepeda A.J."/>
            <person name="Yan W."/>
            <person name="Fan B."/>
            <person name="Jiang Y."/>
            <person name="Adhikari A."/>
            <person name="Zheng C.-J."/>
            <person name="Schuster L."/>
            <person name="Cowan T.M."/>
            <person name="Smanski M.J."/>
            <person name="Chevrette M.G."/>
            <person name="De Carvalho L.P.S."/>
            <person name="Shen B."/>
        </authorList>
    </citation>
    <scope>NUCLEOTIDE SEQUENCE [LARGE SCALE GENOMIC DNA]</scope>
    <source>
        <strain evidence="2 3">NPDC020327</strain>
    </source>
</reference>
<dbReference type="InterPro" id="IPR006116">
    <property type="entry name" value="NT_2-5OAS_ClassI-CCAase"/>
</dbReference>
<dbReference type="Gene3D" id="3.30.460.10">
    <property type="entry name" value="Beta Polymerase, domain 2"/>
    <property type="match status" value="1"/>
</dbReference>
<dbReference type="EMBL" id="JBIRWE010000012">
    <property type="protein sequence ID" value="MFI1966939.1"/>
    <property type="molecule type" value="Genomic_DNA"/>
</dbReference>
<dbReference type="Pfam" id="PF18144">
    <property type="entry name" value="SMODS"/>
    <property type="match status" value="1"/>
</dbReference>
<keyword evidence="3" id="KW-1185">Reference proteome</keyword>
<name>A0ABW7UWG0_9ACTN</name>
<dbReference type="RefSeq" id="WP_157859109.1">
    <property type="nucleotide sequence ID" value="NZ_JBIRWE010000012.1"/>
</dbReference>
<keyword evidence="1" id="KW-0051">Antiviral defense</keyword>
<organism evidence="2 3">
    <name type="scientific">Streptomyces pathocidini</name>
    <dbReference type="NCBI Taxonomy" id="1650571"/>
    <lineage>
        <taxon>Bacteria</taxon>
        <taxon>Bacillati</taxon>
        <taxon>Actinomycetota</taxon>
        <taxon>Actinomycetes</taxon>
        <taxon>Kitasatosporales</taxon>
        <taxon>Streptomycetaceae</taxon>
        <taxon>Streptomyces</taxon>
    </lineage>
</organism>
<dbReference type="Proteomes" id="UP001611548">
    <property type="component" value="Unassembled WGS sequence"/>
</dbReference>
<accession>A0ABW7UWG0</accession>
<dbReference type="CDD" id="cd05400">
    <property type="entry name" value="NT_2-5OAS_ClassI-CCAase"/>
    <property type="match status" value="1"/>
</dbReference>